<name>A0A3L6TIJ6_PANMI</name>
<dbReference type="Proteomes" id="UP000275267">
    <property type="component" value="Unassembled WGS sequence"/>
</dbReference>
<organism evidence="2 3">
    <name type="scientific">Panicum miliaceum</name>
    <name type="common">Proso millet</name>
    <name type="synonym">Broomcorn millet</name>
    <dbReference type="NCBI Taxonomy" id="4540"/>
    <lineage>
        <taxon>Eukaryota</taxon>
        <taxon>Viridiplantae</taxon>
        <taxon>Streptophyta</taxon>
        <taxon>Embryophyta</taxon>
        <taxon>Tracheophyta</taxon>
        <taxon>Spermatophyta</taxon>
        <taxon>Magnoliopsida</taxon>
        <taxon>Liliopsida</taxon>
        <taxon>Poales</taxon>
        <taxon>Poaceae</taxon>
        <taxon>PACMAD clade</taxon>
        <taxon>Panicoideae</taxon>
        <taxon>Panicodae</taxon>
        <taxon>Paniceae</taxon>
        <taxon>Panicinae</taxon>
        <taxon>Panicum</taxon>
        <taxon>Panicum sect. Panicum</taxon>
    </lineage>
</organism>
<keyword evidence="3" id="KW-1185">Reference proteome</keyword>
<evidence type="ECO:0000313" key="2">
    <source>
        <dbReference type="EMBL" id="RLN39251.1"/>
    </source>
</evidence>
<feature type="compositionally biased region" description="Low complexity" evidence="1">
    <location>
        <begin position="49"/>
        <end position="70"/>
    </location>
</feature>
<feature type="region of interest" description="Disordered" evidence="1">
    <location>
        <begin position="1"/>
        <end position="92"/>
    </location>
</feature>
<accession>A0A3L6TIJ6</accession>
<evidence type="ECO:0000313" key="3">
    <source>
        <dbReference type="Proteomes" id="UP000275267"/>
    </source>
</evidence>
<protein>
    <submittedName>
        <fullName evidence="2">Uncharacterized protein</fullName>
    </submittedName>
</protein>
<reference evidence="3" key="1">
    <citation type="journal article" date="2019" name="Nat. Commun.">
        <title>The genome of broomcorn millet.</title>
        <authorList>
            <person name="Zou C."/>
            <person name="Miki D."/>
            <person name="Li D."/>
            <person name="Tang Q."/>
            <person name="Xiao L."/>
            <person name="Rajput S."/>
            <person name="Deng P."/>
            <person name="Jia W."/>
            <person name="Huang R."/>
            <person name="Zhang M."/>
            <person name="Sun Y."/>
            <person name="Hu J."/>
            <person name="Fu X."/>
            <person name="Schnable P.S."/>
            <person name="Li F."/>
            <person name="Zhang H."/>
            <person name="Feng B."/>
            <person name="Zhu X."/>
            <person name="Liu R."/>
            <person name="Schnable J.C."/>
            <person name="Zhu J.-K."/>
            <person name="Zhang H."/>
        </authorList>
    </citation>
    <scope>NUCLEOTIDE SEQUENCE [LARGE SCALE GENOMIC DNA]</scope>
</reference>
<sequence>MMDGDGFDVWGSQPSANGPPTLLLPTPVPTSTRKRRRRRGSRGLGCMEPSSRATTTSSSLGASGAPGSLPIAYRVPEPETEGRLWHNPTLGN</sequence>
<dbReference type="AlphaFoldDB" id="A0A3L6TIJ6"/>
<evidence type="ECO:0000256" key="1">
    <source>
        <dbReference type="SAM" id="MobiDB-lite"/>
    </source>
</evidence>
<feature type="compositionally biased region" description="Low complexity" evidence="1">
    <location>
        <begin position="19"/>
        <end position="31"/>
    </location>
</feature>
<gene>
    <name evidence="2" type="ORF">C2845_PM01G09800</name>
</gene>
<dbReference type="EMBL" id="PQIB02000001">
    <property type="protein sequence ID" value="RLN39251.1"/>
    <property type="molecule type" value="Genomic_DNA"/>
</dbReference>
<proteinExistence type="predicted"/>
<comment type="caution">
    <text evidence="2">The sequence shown here is derived from an EMBL/GenBank/DDBJ whole genome shotgun (WGS) entry which is preliminary data.</text>
</comment>
<feature type="compositionally biased region" description="Basic residues" evidence="1">
    <location>
        <begin position="32"/>
        <end position="41"/>
    </location>
</feature>